<sequence length="70" mass="8144">MKAKVRFQDVKLLKQTLKALHNIRHSEGQDKTDYAYHSNKLTLTANEYLSKPLVLDGTDHENDYESLLKQ</sequence>
<proteinExistence type="predicted"/>
<dbReference type="RefSeq" id="WP_110444201.1">
    <property type="nucleotide sequence ID" value="NZ_QGLM01000021.1"/>
</dbReference>
<dbReference type="Proteomes" id="UP000247838">
    <property type="component" value="Unassembled WGS sequence"/>
</dbReference>
<gene>
    <name evidence="1" type="ORF">DKK76_10580</name>
</gene>
<organism evidence="1 2">
    <name type="scientific">Frischella perrara</name>
    <dbReference type="NCBI Taxonomy" id="1267021"/>
    <lineage>
        <taxon>Bacteria</taxon>
        <taxon>Pseudomonadati</taxon>
        <taxon>Pseudomonadota</taxon>
        <taxon>Gammaproteobacteria</taxon>
        <taxon>Orbales</taxon>
        <taxon>Orbaceae</taxon>
        <taxon>Frischella</taxon>
    </lineage>
</organism>
<protein>
    <submittedName>
        <fullName evidence="1">Uncharacterized protein</fullName>
    </submittedName>
</protein>
<reference evidence="1 2" key="1">
    <citation type="submission" date="2018-05" db="EMBL/GenBank/DDBJ databases">
        <title>Reference genomes for bee gut microbiota database.</title>
        <authorList>
            <person name="Ellegaard K.M."/>
        </authorList>
    </citation>
    <scope>NUCLEOTIDE SEQUENCE [LARGE SCALE GENOMIC DNA]</scope>
    <source>
        <strain evidence="1 2">ESL0167</strain>
    </source>
</reference>
<evidence type="ECO:0000313" key="1">
    <source>
        <dbReference type="EMBL" id="PXY94325.1"/>
    </source>
</evidence>
<name>A0A318MN99_FRIPE</name>
<dbReference type="AlphaFoldDB" id="A0A318MN99"/>
<dbReference type="EMBL" id="QGLM01000021">
    <property type="protein sequence ID" value="PXY94325.1"/>
    <property type="molecule type" value="Genomic_DNA"/>
</dbReference>
<comment type="caution">
    <text evidence="1">The sequence shown here is derived from an EMBL/GenBank/DDBJ whole genome shotgun (WGS) entry which is preliminary data.</text>
</comment>
<accession>A0A318MN99</accession>
<evidence type="ECO:0000313" key="2">
    <source>
        <dbReference type="Proteomes" id="UP000247838"/>
    </source>
</evidence>